<name>A0A9K3H357_HELAN</name>
<dbReference type="Proteomes" id="UP000215914">
    <property type="component" value="Unassembled WGS sequence"/>
</dbReference>
<feature type="region of interest" description="Disordered" evidence="1">
    <location>
        <begin position="1"/>
        <end position="27"/>
    </location>
</feature>
<reference evidence="3" key="2">
    <citation type="submission" date="2020-06" db="EMBL/GenBank/DDBJ databases">
        <title>Helianthus annuus Genome sequencing and assembly Release 2.</title>
        <authorList>
            <person name="Gouzy J."/>
            <person name="Langlade N."/>
            <person name="Munos S."/>
        </authorList>
    </citation>
    <scope>NUCLEOTIDE SEQUENCE</scope>
    <source>
        <tissue evidence="3">Leaves</tissue>
    </source>
</reference>
<accession>A0A9K3H357</accession>
<keyword evidence="4" id="KW-1185">Reference proteome</keyword>
<dbReference type="EMBL" id="MNCJ02000330">
    <property type="protein sequence ID" value="KAF5765670.1"/>
    <property type="molecule type" value="Genomic_DNA"/>
</dbReference>
<comment type="caution">
    <text evidence="3">The sequence shown here is derived from an EMBL/GenBank/DDBJ whole genome shotgun (WGS) entry which is preliminary data.</text>
</comment>
<protein>
    <recommendedName>
        <fullName evidence="2">Putative plant transposon protein domain-containing protein</fullName>
    </recommendedName>
</protein>
<feature type="region of interest" description="Disordered" evidence="1">
    <location>
        <begin position="508"/>
        <end position="550"/>
    </location>
</feature>
<sequence>MVKSRRGKEKETASPEDVAVGSKRAKRGTRVEIRETPLGDFVQAPRGHGDVPYRPTWRDGPLYKQEAAYQAELFYEKMGDTHSIRSNACFEKRIHKPDLRALGLYEKFIELDWEPVLDFQGNESGEVYLRSVMEWLSTLTKNDRSDPPRTVTLTEKVNGKPATMSPASLSQIAKFDSKADSFYTFIKEDDYYNDQKKIVGENVMYSELFLLDKGVGMKRDNLKPLVRVLLSLVVSNVAPRLGDMMGIRKWELVVLFALMTGQMHLSFRQLVMLHIWQSQNKRQKKLIPHARLISAFLRKQGVVPISEKPFEKLHATFSIAELCTGDRITHVKTKLWHKIKFGDGAKLKLLQWGKQPPSQGEMDDLDSSDEKVLQRRREAGVQVGEGGSRQYDGPRQSDYSWECSTMTCRRGCKVASRQNMMAGRCGNNLCMIKARGWSGEMELNMRAYDENQTRHYHDYYNGVPYCENPPHVDYSQLPPYEPGMPRHPMPQVHGPMWLPREYSEPHFQSSYPYQPTPYEYPAQQSQQQAAQSSSSQSQQQGPQGGGLVDIFDMSSFYEHLGGYYGGPPGPSYQ</sequence>
<dbReference type="AlphaFoldDB" id="A0A9K3H357"/>
<evidence type="ECO:0000313" key="3">
    <source>
        <dbReference type="EMBL" id="KAF5765670.1"/>
    </source>
</evidence>
<dbReference type="Pfam" id="PF20167">
    <property type="entry name" value="Transposase_32"/>
    <property type="match status" value="1"/>
</dbReference>
<organism evidence="3 4">
    <name type="scientific">Helianthus annuus</name>
    <name type="common">Common sunflower</name>
    <dbReference type="NCBI Taxonomy" id="4232"/>
    <lineage>
        <taxon>Eukaryota</taxon>
        <taxon>Viridiplantae</taxon>
        <taxon>Streptophyta</taxon>
        <taxon>Embryophyta</taxon>
        <taxon>Tracheophyta</taxon>
        <taxon>Spermatophyta</taxon>
        <taxon>Magnoliopsida</taxon>
        <taxon>eudicotyledons</taxon>
        <taxon>Gunneridae</taxon>
        <taxon>Pentapetalae</taxon>
        <taxon>asterids</taxon>
        <taxon>campanulids</taxon>
        <taxon>Asterales</taxon>
        <taxon>Asteraceae</taxon>
        <taxon>Asteroideae</taxon>
        <taxon>Heliantheae alliance</taxon>
        <taxon>Heliantheae</taxon>
        <taxon>Helianthus</taxon>
    </lineage>
</organism>
<evidence type="ECO:0000313" key="4">
    <source>
        <dbReference type="Proteomes" id="UP000215914"/>
    </source>
</evidence>
<gene>
    <name evidence="3" type="ORF">HanXRQr2_Chr15g0706471</name>
</gene>
<proteinExistence type="predicted"/>
<feature type="compositionally biased region" description="Low complexity" evidence="1">
    <location>
        <begin position="522"/>
        <end position="540"/>
    </location>
</feature>
<dbReference type="InterPro" id="IPR046796">
    <property type="entry name" value="Transposase_32_dom"/>
</dbReference>
<evidence type="ECO:0000259" key="2">
    <source>
        <dbReference type="Pfam" id="PF20167"/>
    </source>
</evidence>
<dbReference type="Gramene" id="mRNA:HanXRQr2_Chr15g0706471">
    <property type="protein sequence ID" value="mRNA:HanXRQr2_Chr15g0706471"/>
    <property type="gene ID" value="HanXRQr2_Chr15g0706471"/>
</dbReference>
<reference evidence="3" key="1">
    <citation type="journal article" date="2017" name="Nature">
        <title>The sunflower genome provides insights into oil metabolism, flowering and Asterid evolution.</title>
        <authorList>
            <person name="Badouin H."/>
            <person name="Gouzy J."/>
            <person name="Grassa C.J."/>
            <person name="Murat F."/>
            <person name="Staton S.E."/>
            <person name="Cottret L."/>
            <person name="Lelandais-Briere C."/>
            <person name="Owens G.L."/>
            <person name="Carrere S."/>
            <person name="Mayjonade B."/>
            <person name="Legrand L."/>
            <person name="Gill N."/>
            <person name="Kane N.C."/>
            <person name="Bowers J.E."/>
            <person name="Hubner S."/>
            <person name="Bellec A."/>
            <person name="Berard A."/>
            <person name="Berges H."/>
            <person name="Blanchet N."/>
            <person name="Boniface M.C."/>
            <person name="Brunel D."/>
            <person name="Catrice O."/>
            <person name="Chaidir N."/>
            <person name="Claudel C."/>
            <person name="Donnadieu C."/>
            <person name="Faraut T."/>
            <person name="Fievet G."/>
            <person name="Helmstetter N."/>
            <person name="King M."/>
            <person name="Knapp S.J."/>
            <person name="Lai Z."/>
            <person name="Le Paslier M.C."/>
            <person name="Lippi Y."/>
            <person name="Lorenzon L."/>
            <person name="Mandel J.R."/>
            <person name="Marage G."/>
            <person name="Marchand G."/>
            <person name="Marquand E."/>
            <person name="Bret-Mestries E."/>
            <person name="Morien E."/>
            <person name="Nambeesan S."/>
            <person name="Nguyen T."/>
            <person name="Pegot-Espagnet P."/>
            <person name="Pouilly N."/>
            <person name="Raftis F."/>
            <person name="Sallet E."/>
            <person name="Schiex T."/>
            <person name="Thomas J."/>
            <person name="Vandecasteele C."/>
            <person name="Vares D."/>
            <person name="Vear F."/>
            <person name="Vautrin S."/>
            <person name="Crespi M."/>
            <person name="Mangin B."/>
            <person name="Burke J.M."/>
            <person name="Salse J."/>
            <person name="Munos S."/>
            <person name="Vincourt P."/>
            <person name="Rieseberg L.H."/>
            <person name="Langlade N.B."/>
        </authorList>
    </citation>
    <scope>NUCLEOTIDE SEQUENCE</scope>
    <source>
        <tissue evidence="3">Leaves</tissue>
    </source>
</reference>
<evidence type="ECO:0000256" key="1">
    <source>
        <dbReference type="SAM" id="MobiDB-lite"/>
    </source>
</evidence>
<feature type="domain" description="Putative plant transposon protein" evidence="2">
    <location>
        <begin position="113"/>
        <end position="302"/>
    </location>
</feature>